<gene>
    <name evidence="1" type="ORF">OUZ56_005687</name>
</gene>
<keyword evidence="2" id="KW-1185">Reference proteome</keyword>
<dbReference type="Proteomes" id="UP001234178">
    <property type="component" value="Unassembled WGS sequence"/>
</dbReference>
<name>A0ABQ9YTR4_9CRUS</name>
<accession>A0ABQ9YTR4</accession>
<sequence length="140" mass="15528">MNILAAIARNHHETSLRAVAMIDILLSEKSLKSVRVEPPFSDNPVECMTSHASSCCDPVCTGYCTECSHPKSTQVSKRSGKKVQFLSDLGRCWSANGTYKIDALKKWIALRLEQLFHGAIAPMRKSAAFRNRHKQGLLNA</sequence>
<dbReference type="EMBL" id="JAOYFB010000001">
    <property type="protein sequence ID" value="KAK4003941.1"/>
    <property type="molecule type" value="Genomic_DNA"/>
</dbReference>
<proteinExistence type="predicted"/>
<evidence type="ECO:0000313" key="1">
    <source>
        <dbReference type="EMBL" id="KAK4003941.1"/>
    </source>
</evidence>
<protein>
    <submittedName>
        <fullName evidence="1">Uncharacterized protein</fullName>
    </submittedName>
</protein>
<reference evidence="1 2" key="1">
    <citation type="journal article" date="2023" name="Nucleic Acids Res.">
        <title>The hologenome of Daphnia magna reveals possible DNA methylation and microbiome-mediated evolution of the host genome.</title>
        <authorList>
            <person name="Chaturvedi A."/>
            <person name="Li X."/>
            <person name="Dhandapani V."/>
            <person name="Marshall H."/>
            <person name="Kissane S."/>
            <person name="Cuenca-Cambronero M."/>
            <person name="Asole G."/>
            <person name="Calvet F."/>
            <person name="Ruiz-Romero M."/>
            <person name="Marangio P."/>
            <person name="Guigo R."/>
            <person name="Rago D."/>
            <person name="Mirbahai L."/>
            <person name="Eastwood N."/>
            <person name="Colbourne J.K."/>
            <person name="Zhou J."/>
            <person name="Mallon E."/>
            <person name="Orsini L."/>
        </authorList>
    </citation>
    <scope>NUCLEOTIDE SEQUENCE [LARGE SCALE GENOMIC DNA]</scope>
    <source>
        <strain evidence="1">LRV0_1</strain>
    </source>
</reference>
<comment type="caution">
    <text evidence="1">The sequence shown here is derived from an EMBL/GenBank/DDBJ whole genome shotgun (WGS) entry which is preliminary data.</text>
</comment>
<evidence type="ECO:0000313" key="2">
    <source>
        <dbReference type="Proteomes" id="UP001234178"/>
    </source>
</evidence>
<organism evidence="1 2">
    <name type="scientific">Daphnia magna</name>
    <dbReference type="NCBI Taxonomy" id="35525"/>
    <lineage>
        <taxon>Eukaryota</taxon>
        <taxon>Metazoa</taxon>
        <taxon>Ecdysozoa</taxon>
        <taxon>Arthropoda</taxon>
        <taxon>Crustacea</taxon>
        <taxon>Branchiopoda</taxon>
        <taxon>Diplostraca</taxon>
        <taxon>Cladocera</taxon>
        <taxon>Anomopoda</taxon>
        <taxon>Daphniidae</taxon>
        <taxon>Daphnia</taxon>
    </lineage>
</organism>